<feature type="region of interest" description="Disordered" evidence="1">
    <location>
        <begin position="153"/>
        <end position="172"/>
    </location>
</feature>
<feature type="compositionally biased region" description="Basic residues" evidence="1">
    <location>
        <begin position="232"/>
        <end position="243"/>
    </location>
</feature>
<name>A0AA38M8E3_9CUCU</name>
<dbReference type="EMBL" id="JALNTZ010000006">
    <property type="protein sequence ID" value="KAJ3647390.1"/>
    <property type="molecule type" value="Genomic_DNA"/>
</dbReference>
<reference evidence="2" key="1">
    <citation type="journal article" date="2023" name="G3 (Bethesda)">
        <title>Whole genome assemblies of Zophobas morio and Tenebrio molitor.</title>
        <authorList>
            <person name="Kaur S."/>
            <person name="Stinson S.A."/>
            <person name="diCenzo G.C."/>
        </authorList>
    </citation>
    <scope>NUCLEOTIDE SEQUENCE</scope>
    <source>
        <strain evidence="2">QUZm001</strain>
    </source>
</reference>
<dbReference type="InterPro" id="IPR036397">
    <property type="entry name" value="RNaseH_sf"/>
</dbReference>
<gene>
    <name evidence="2" type="ORF">Zmor_019269</name>
</gene>
<proteinExistence type="predicted"/>
<dbReference type="AlphaFoldDB" id="A0AA38M8E3"/>
<dbReference type="PANTHER" id="PTHR33244:SF3">
    <property type="entry name" value="PEPTIDASE A2 DOMAIN-CONTAINING PROTEIN"/>
    <property type="match status" value="1"/>
</dbReference>
<feature type="compositionally biased region" description="Low complexity" evidence="1">
    <location>
        <begin position="157"/>
        <end position="167"/>
    </location>
</feature>
<dbReference type="Proteomes" id="UP001168821">
    <property type="component" value="Unassembled WGS sequence"/>
</dbReference>
<protein>
    <submittedName>
        <fullName evidence="2">Uncharacterized protein</fullName>
    </submittedName>
</protein>
<sequence length="243" mass="28518">MVERAIQTVKNIIKKCYETNTDLNLALLDYRNTPVSNCILSPSELLFNRKTRTLIPIKNNMLTPKNINFKKQRQLLVDRQNKQKCYYDRASRKLRALRINEKVYIRKNDIWIPGSVVRKFNDRSYLVKEDDTNLVMRRNRYFLKPQYYMKTSSSYMSDTDSNVSNVENNEDDVTDMLENVNVTDLTDKNEFVSESDEESDSATVTEEEPNETTDEATPSSSHTRRTIYVSKFGRRVKKPKNVN</sequence>
<comment type="caution">
    <text evidence="2">The sequence shown here is derived from an EMBL/GenBank/DDBJ whole genome shotgun (WGS) entry which is preliminary data.</text>
</comment>
<evidence type="ECO:0000313" key="2">
    <source>
        <dbReference type="EMBL" id="KAJ3647390.1"/>
    </source>
</evidence>
<dbReference type="GO" id="GO:0003676">
    <property type="term" value="F:nucleic acid binding"/>
    <property type="evidence" value="ECO:0007669"/>
    <property type="project" value="InterPro"/>
</dbReference>
<evidence type="ECO:0000256" key="1">
    <source>
        <dbReference type="SAM" id="MobiDB-lite"/>
    </source>
</evidence>
<feature type="region of interest" description="Disordered" evidence="1">
    <location>
        <begin position="184"/>
        <end position="243"/>
    </location>
</feature>
<feature type="compositionally biased region" description="Acidic residues" evidence="1">
    <location>
        <begin position="193"/>
        <end position="214"/>
    </location>
</feature>
<accession>A0AA38M8E3</accession>
<evidence type="ECO:0000313" key="3">
    <source>
        <dbReference type="Proteomes" id="UP001168821"/>
    </source>
</evidence>
<dbReference type="Gene3D" id="3.30.420.10">
    <property type="entry name" value="Ribonuclease H-like superfamily/Ribonuclease H"/>
    <property type="match status" value="1"/>
</dbReference>
<dbReference type="PANTHER" id="PTHR33244">
    <property type="entry name" value="INTEGRASE CATALYTIC DOMAIN-CONTAINING PROTEIN-RELATED"/>
    <property type="match status" value="1"/>
</dbReference>
<keyword evidence="3" id="KW-1185">Reference proteome</keyword>
<organism evidence="2 3">
    <name type="scientific">Zophobas morio</name>
    <dbReference type="NCBI Taxonomy" id="2755281"/>
    <lineage>
        <taxon>Eukaryota</taxon>
        <taxon>Metazoa</taxon>
        <taxon>Ecdysozoa</taxon>
        <taxon>Arthropoda</taxon>
        <taxon>Hexapoda</taxon>
        <taxon>Insecta</taxon>
        <taxon>Pterygota</taxon>
        <taxon>Neoptera</taxon>
        <taxon>Endopterygota</taxon>
        <taxon>Coleoptera</taxon>
        <taxon>Polyphaga</taxon>
        <taxon>Cucujiformia</taxon>
        <taxon>Tenebrionidae</taxon>
        <taxon>Zophobas</taxon>
    </lineage>
</organism>